<dbReference type="InterPro" id="IPR005467">
    <property type="entry name" value="His_kinase_dom"/>
</dbReference>
<dbReference type="Gene3D" id="3.30.450.20">
    <property type="entry name" value="PAS domain"/>
    <property type="match status" value="1"/>
</dbReference>
<feature type="transmembrane region" description="Helical" evidence="14">
    <location>
        <begin position="112"/>
        <end position="131"/>
    </location>
</feature>
<keyword evidence="12" id="KW-0902">Two-component regulatory system</keyword>
<evidence type="ECO:0000313" key="18">
    <source>
        <dbReference type="Proteomes" id="UP001374803"/>
    </source>
</evidence>
<feature type="transmembrane region" description="Helical" evidence="14">
    <location>
        <begin position="316"/>
        <end position="344"/>
    </location>
</feature>
<comment type="catalytic activity">
    <reaction evidence="1">
        <text>ATP + protein L-histidine = ADP + protein N-phospho-L-histidine.</text>
        <dbReference type="EC" id="2.7.13.3"/>
    </reaction>
</comment>
<evidence type="ECO:0000256" key="6">
    <source>
        <dbReference type="ARBA" id="ARBA00022679"/>
    </source>
</evidence>
<dbReference type="InterPro" id="IPR001734">
    <property type="entry name" value="Na/solute_symporter"/>
</dbReference>
<evidence type="ECO:0000259" key="16">
    <source>
        <dbReference type="PROSITE" id="PS50112"/>
    </source>
</evidence>
<dbReference type="Gene3D" id="1.10.287.130">
    <property type="match status" value="1"/>
</dbReference>
<dbReference type="SUPFAM" id="SSF55785">
    <property type="entry name" value="PYP-like sensor domain (PAS domain)"/>
    <property type="match status" value="1"/>
</dbReference>
<keyword evidence="7 14" id="KW-0812">Transmembrane</keyword>
<feature type="transmembrane region" description="Helical" evidence="14">
    <location>
        <begin position="422"/>
        <end position="445"/>
    </location>
</feature>
<dbReference type="EC" id="2.7.13.3" evidence="4"/>
<dbReference type="Pfam" id="PF02518">
    <property type="entry name" value="HATPase_c"/>
    <property type="match status" value="1"/>
</dbReference>
<dbReference type="PANTHER" id="PTHR43065:SF10">
    <property type="entry name" value="PEROXIDE STRESS-ACTIVATED HISTIDINE KINASE MAK3"/>
    <property type="match status" value="1"/>
</dbReference>
<evidence type="ECO:0000256" key="10">
    <source>
        <dbReference type="ARBA" id="ARBA00022840"/>
    </source>
</evidence>
<dbReference type="Gene3D" id="3.30.565.10">
    <property type="entry name" value="Histidine kinase-like ATPase, C-terminal domain"/>
    <property type="match status" value="1"/>
</dbReference>
<evidence type="ECO:0000256" key="3">
    <source>
        <dbReference type="ARBA" id="ARBA00006434"/>
    </source>
</evidence>
<dbReference type="GO" id="GO:0005524">
    <property type="term" value="F:ATP binding"/>
    <property type="evidence" value="ECO:0007669"/>
    <property type="project" value="UniProtKB-KW"/>
</dbReference>
<dbReference type="Proteomes" id="UP001374803">
    <property type="component" value="Chromosome"/>
</dbReference>
<dbReference type="Pfam" id="PF08448">
    <property type="entry name" value="PAS_4"/>
    <property type="match status" value="1"/>
</dbReference>
<keyword evidence="18" id="KW-1185">Reference proteome</keyword>
<dbReference type="SMART" id="SM00091">
    <property type="entry name" value="PAS"/>
    <property type="match status" value="1"/>
</dbReference>
<gene>
    <name evidence="17" type="ORF">LVJ94_44190</name>
</gene>
<dbReference type="SUPFAM" id="SSF47384">
    <property type="entry name" value="Homodimeric domain of signal transducing histidine kinase"/>
    <property type="match status" value="1"/>
</dbReference>
<sequence>MLGTTTLVGLAVGYLGLLFLVAALVDRGHGLTWSRHPMTTALALGVYATSWTFFGSVGFAAVEGWRFLAIYVGATASCLLVPIVWAPLCRLVKERQLASLADLFAYRYHSHAVGALVTVFLLAGSLPYQALQLKAAVEAVSVLGGEQTRGPIALVTSGFLTVFGVVYGARHLSVRDRHDGFVAAVALESLVKLIGLAAVGGYALFIVLGGPHGLRTWLTDHPEALEQLARPARDHSWLALLLLSANAIFMLPRQWQMGFTEGSPAGLRAASWALPLYLLLLNLAVPLVLWAGRALHLGGHADYFVLEVTRASGSTVLAAVVFLGALSATGAMIMVTTVALAGMVQNHLIVPLTGVTEMVYRRLRWVRRCLVAAIVLAGYGVYLLVRNNTRLVEIGLVSFVAVAQLIPGLVGVLIWPRATARGLVLGLSVGIVAWVATPIVPLLASSGVLPASWNWLARLALGGDPWAFTTAFTLGANAIGFVVGSSMRPPTAAESEAAEVCRRRSSVTLAAPVDATSAAQFAARLAPVLGASVARFEVDHARRGLGMPEDESRADRLRLLRDRVEQNLSGLVGPVTARMIVDERLALEVTFQTLLSAQLRYVEERLAAARLEGPAHALEEARRFLRDVLQELPVGVCVLGPAGDVAVWNQAMAAMSGVAPERALGQRLHDLPPPWGPMLGSFAEGGPASAEQESESDGHVRQLALRRAAIASDAAAAKDGGLVLVVQDRTEQKELQARVAHQDRLASIGRLAAGVAHEIGNPLTGIASLAQNLESEASDANQPDQAERLKLIVEQTQRIDRIVQSLVGFARAGGAAGRRQAAAPMAVPIADVVADALTLTRLGRSGRDIHFDVDVPRDLMVPRDRQRLEQVMVNLLTNACDASPPHGRVRVDAERSDRRVRLRVRDHGTGMSPEVRGRIFEPFYTTKEPGHGTGLGLTLVYSIVMEHGGTVDVASALGEGTTVTVELPEGPLGEGA</sequence>
<dbReference type="RefSeq" id="WP_394833530.1">
    <property type="nucleotide sequence ID" value="NZ_CP089929.1"/>
</dbReference>
<dbReference type="InterPro" id="IPR038377">
    <property type="entry name" value="Na/Glc_symporter_sf"/>
</dbReference>
<evidence type="ECO:0000256" key="12">
    <source>
        <dbReference type="ARBA" id="ARBA00023012"/>
    </source>
</evidence>
<dbReference type="CDD" id="cd00082">
    <property type="entry name" value="HisKA"/>
    <property type="match status" value="1"/>
</dbReference>
<dbReference type="InterPro" id="IPR003594">
    <property type="entry name" value="HATPase_dom"/>
</dbReference>
<dbReference type="SUPFAM" id="SSF55874">
    <property type="entry name" value="ATPase domain of HSP90 chaperone/DNA topoisomerase II/histidine kinase"/>
    <property type="match status" value="1"/>
</dbReference>
<evidence type="ECO:0000256" key="5">
    <source>
        <dbReference type="ARBA" id="ARBA00022553"/>
    </source>
</evidence>
<dbReference type="InterPro" id="IPR036890">
    <property type="entry name" value="HATPase_C_sf"/>
</dbReference>
<feature type="transmembrane region" description="Helical" evidence="14">
    <location>
        <begin position="181"/>
        <end position="208"/>
    </location>
</feature>
<evidence type="ECO:0000256" key="1">
    <source>
        <dbReference type="ARBA" id="ARBA00000085"/>
    </source>
</evidence>
<dbReference type="InterPro" id="IPR000014">
    <property type="entry name" value="PAS"/>
</dbReference>
<feature type="transmembrane region" description="Helical" evidence="14">
    <location>
        <begin position="235"/>
        <end position="251"/>
    </location>
</feature>
<keyword evidence="6" id="KW-0808">Transferase</keyword>
<dbReference type="EMBL" id="CP089983">
    <property type="protein sequence ID" value="WXB03895.1"/>
    <property type="molecule type" value="Genomic_DNA"/>
</dbReference>
<dbReference type="InterPro" id="IPR003661">
    <property type="entry name" value="HisK_dim/P_dom"/>
</dbReference>
<evidence type="ECO:0000256" key="14">
    <source>
        <dbReference type="SAM" id="Phobius"/>
    </source>
</evidence>
<dbReference type="SMART" id="SM00388">
    <property type="entry name" value="HisKA"/>
    <property type="match status" value="1"/>
</dbReference>
<organism evidence="17 18">
    <name type="scientific">Pendulispora rubella</name>
    <dbReference type="NCBI Taxonomy" id="2741070"/>
    <lineage>
        <taxon>Bacteria</taxon>
        <taxon>Pseudomonadati</taxon>
        <taxon>Myxococcota</taxon>
        <taxon>Myxococcia</taxon>
        <taxon>Myxococcales</taxon>
        <taxon>Sorangiineae</taxon>
        <taxon>Pendulisporaceae</taxon>
        <taxon>Pendulispora</taxon>
    </lineage>
</organism>
<dbReference type="InterPro" id="IPR013656">
    <property type="entry name" value="PAS_4"/>
</dbReference>
<dbReference type="Pfam" id="PF00512">
    <property type="entry name" value="HisKA"/>
    <property type="match status" value="1"/>
</dbReference>
<keyword evidence="11 14" id="KW-1133">Transmembrane helix</keyword>
<comment type="similarity">
    <text evidence="3">Belongs to the sodium:solute symporter (SSF) (TC 2.A.21) family.</text>
</comment>
<evidence type="ECO:0000256" key="11">
    <source>
        <dbReference type="ARBA" id="ARBA00022989"/>
    </source>
</evidence>
<reference evidence="17" key="1">
    <citation type="submission" date="2021-12" db="EMBL/GenBank/DDBJ databases">
        <title>Discovery of the Pendulisporaceae a myxobacterial family with distinct sporulation behavior and unique specialized metabolism.</title>
        <authorList>
            <person name="Garcia R."/>
            <person name="Popoff A."/>
            <person name="Bader C.D."/>
            <person name="Loehr J."/>
            <person name="Walesch S."/>
            <person name="Walt C."/>
            <person name="Boldt J."/>
            <person name="Bunk B."/>
            <person name="Haeckl F.J.F.P.J."/>
            <person name="Gunesch A.P."/>
            <person name="Birkelbach J."/>
            <person name="Nuebel U."/>
            <person name="Pietschmann T."/>
            <person name="Bach T."/>
            <person name="Mueller R."/>
        </authorList>
    </citation>
    <scope>NUCLEOTIDE SEQUENCE</scope>
    <source>
        <strain evidence="17">MSr11367</strain>
    </source>
</reference>
<dbReference type="PRINTS" id="PR00344">
    <property type="entry name" value="BCTRLSENSOR"/>
</dbReference>
<evidence type="ECO:0000256" key="13">
    <source>
        <dbReference type="ARBA" id="ARBA00023136"/>
    </source>
</evidence>
<comment type="subcellular location">
    <subcellularLocation>
        <location evidence="2">Membrane</location>
        <topology evidence="2">Multi-pass membrane protein</topology>
    </subcellularLocation>
</comment>
<dbReference type="PANTHER" id="PTHR43065">
    <property type="entry name" value="SENSOR HISTIDINE KINASE"/>
    <property type="match status" value="1"/>
</dbReference>
<evidence type="ECO:0000259" key="15">
    <source>
        <dbReference type="PROSITE" id="PS50109"/>
    </source>
</evidence>
<feature type="transmembrane region" description="Helical" evidence="14">
    <location>
        <begin position="391"/>
        <end position="415"/>
    </location>
</feature>
<dbReference type="InterPro" id="IPR036097">
    <property type="entry name" value="HisK_dim/P_sf"/>
</dbReference>
<dbReference type="InterPro" id="IPR004358">
    <property type="entry name" value="Sig_transdc_His_kin-like_C"/>
</dbReference>
<proteinExistence type="inferred from homology"/>
<keyword evidence="10 17" id="KW-0067">ATP-binding</keyword>
<dbReference type="PROSITE" id="PS50109">
    <property type="entry name" value="HIS_KIN"/>
    <property type="match status" value="1"/>
</dbReference>
<feature type="transmembrane region" description="Helical" evidence="14">
    <location>
        <begin position="365"/>
        <end position="385"/>
    </location>
</feature>
<evidence type="ECO:0000313" key="17">
    <source>
        <dbReference type="EMBL" id="WXB03895.1"/>
    </source>
</evidence>
<feature type="transmembrane region" description="Helical" evidence="14">
    <location>
        <begin position="37"/>
        <end position="62"/>
    </location>
</feature>
<keyword evidence="8" id="KW-0547">Nucleotide-binding</keyword>
<feature type="transmembrane region" description="Helical" evidence="14">
    <location>
        <begin position="68"/>
        <end position="92"/>
    </location>
</feature>
<evidence type="ECO:0000256" key="9">
    <source>
        <dbReference type="ARBA" id="ARBA00022777"/>
    </source>
</evidence>
<keyword evidence="5" id="KW-0597">Phosphoprotein</keyword>
<name>A0ABZ2L0P3_9BACT</name>
<evidence type="ECO:0000256" key="7">
    <source>
        <dbReference type="ARBA" id="ARBA00022692"/>
    </source>
</evidence>
<evidence type="ECO:0000256" key="4">
    <source>
        <dbReference type="ARBA" id="ARBA00012438"/>
    </source>
</evidence>
<dbReference type="PROSITE" id="PS50112">
    <property type="entry name" value="PAS"/>
    <property type="match status" value="1"/>
</dbReference>
<dbReference type="PROSITE" id="PS50283">
    <property type="entry name" value="NA_SOLUT_SYMP_3"/>
    <property type="match status" value="1"/>
</dbReference>
<protein>
    <recommendedName>
        <fullName evidence="4">histidine kinase</fullName>
        <ecNumber evidence="4">2.7.13.3</ecNumber>
    </recommendedName>
</protein>
<feature type="transmembrane region" description="Helical" evidence="14">
    <location>
        <begin position="151"/>
        <end position="169"/>
    </location>
</feature>
<feature type="domain" description="Histidine kinase" evidence="15">
    <location>
        <begin position="754"/>
        <end position="971"/>
    </location>
</feature>
<feature type="domain" description="PAS" evidence="16">
    <location>
        <begin position="621"/>
        <end position="666"/>
    </location>
</feature>
<dbReference type="Gene3D" id="1.20.1730.10">
    <property type="entry name" value="Sodium/glucose cotransporter"/>
    <property type="match status" value="1"/>
</dbReference>
<dbReference type="SMART" id="SM00387">
    <property type="entry name" value="HATPase_c"/>
    <property type="match status" value="1"/>
</dbReference>
<feature type="transmembrane region" description="Helical" evidence="14">
    <location>
        <begin position="6"/>
        <end position="25"/>
    </location>
</feature>
<accession>A0ABZ2L0P3</accession>
<dbReference type="InterPro" id="IPR035965">
    <property type="entry name" value="PAS-like_dom_sf"/>
</dbReference>
<feature type="transmembrane region" description="Helical" evidence="14">
    <location>
        <begin position="272"/>
        <end position="296"/>
    </location>
</feature>
<keyword evidence="9" id="KW-0418">Kinase</keyword>
<dbReference type="CDD" id="cd00130">
    <property type="entry name" value="PAS"/>
    <property type="match status" value="1"/>
</dbReference>
<evidence type="ECO:0000256" key="8">
    <source>
        <dbReference type="ARBA" id="ARBA00022741"/>
    </source>
</evidence>
<keyword evidence="13 14" id="KW-0472">Membrane</keyword>
<evidence type="ECO:0000256" key="2">
    <source>
        <dbReference type="ARBA" id="ARBA00004141"/>
    </source>
</evidence>